<feature type="region of interest" description="Disordered" evidence="6">
    <location>
        <begin position="485"/>
        <end position="560"/>
    </location>
</feature>
<organism evidence="8 9">
    <name type="scientific">Coemansia asiatica</name>
    <dbReference type="NCBI Taxonomy" id="1052880"/>
    <lineage>
        <taxon>Eukaryota</taxon>
        <taxon>Fungi</taxon>
        <taxon>Fungi incertae sedis</taxon>
        <taxon>Zoopagomycota</taxon>
        <taxon>Kickxellomycotina</taxon>
        <taxon>Kickxellomycetes</taxon>
        <taxon>Kickxellales</taxon>
        <taxon>Kickxellaceae</taxon>
        <taxon>Coemansia</taxon>
    </lineage>
</organism>
<feature type="region of interest" description="Disordered" evidence="6">
    <location>
        <begin position="257"/>
        <end position="326"/>
    </location>
</feature>
<feature type="compositionally biased region" description="Polar residues" evidence="6">
    <location>
        <begin position="543"/>
        <end position="560"/>
    </location>
</feature>
<accession>A0A9W7XNL2</accession>
<keyword evidence="2" id="KW-0805">Transcription regulation</keyword>
<evidence type="ECO:0000313" key="8">
    <source>
        <dbReference type="EMBL" id="KAJ1646321.1"/>
    </source>
</evidence>
<dbReference type="GO" id="GO:0046983">
    <property type="term" value="F:protein dimerization activity"/>
    <property type="evidence" value="ECO:0007669"/>
    <property type="project" value="InterPro"/>
</dbReference>
<comment type="subcellular location">
    <subcellularLocation>
        <location evidence="1">Nucleus</location>
    </subcellularLocation>
</comment>
<dbReference type="InterPro" id="IPR036638">
    <property type="entry name" value="HLH_DNA-bd_sf"/>
</dbReference>
<dbReference type="Proteomes" id="UP001145021">
    <property type="component" value="Unassembled WGS sequence"/>
</dbReference>
<dbReference type="GO" id="GO:0005634">
    <property type="term" value="C:nucleus"/>
    <property type="evidence" value="ECO:0007669"/>
    <property type="project" value="UniProtKB-SubCell"/>
</dbReference>
<evidence type="ECO:0000256" key="5">
    <source>
        <dbReference type="ARBA" id="ARBA00023242"/>
    </source>
</evidence>
<feature type="domain" description="BHLH" evidence="7">
    <location>
        <begin position="405"/>
        <end position="467"/>
    </location>
</feature>
<evidence type="ECO:0000256" key="1">
    <source>
        <dbReference type="ARBA" id="ARBA00004123"/>
    </source>
</evidence>
<evidence type="ECO:0000256" key="2">
    <source>
        <dbReference type="ARBA" id="ARBA00023015"/>
    </source>
</evidence>
<feature type="compositionally biased region" description="Low complexity" evidence="6">
    <location>
        <begin position="493"/>
        <end position="542"/>
    </location>
</feature>
<feature type="region of interest" description="Disordered" evidence="6">
    <location>
        <begin position="352"/>
        <end position="419"/>
    </location>
</feature>
<proteinExistence type="predicted"/>
<keyword evidence="9" id="KW-1185">Reference proteome</keyword>
<dbReference type="Gene3D" id="4.10.280.10">
    <property type="entry name" value="Helix-loop-helix DNA-binding domain"/>
    <property type="match status" value="1"/>
</dbReference>
<dbReference type="GO" id="GO:0000978">
    <property type="term" value="F:RNA polymerase II cis-regulatory region sequence-specific DNA binding"/>
    <property type="evidence" value="ECO:0007669"/>
    <property type="project" value="TreeGrafter"/>
</dbReference>
<keyword evidence="3" id="KW-0238">DNA-binding</keyword>
<name>A0A9W7XNL2_9FUNG</name>
<feature type="compositionally biased region" description="Basic and acidic residues" evidence="6">
    <location>
        <begin position="386"/>
        <end position="417"/>
    </location>
</feature>
<dbReference type="EMBL" id="JANBOH010000065">
    <property type="protein sequence ID" value="KAJ1646321.1"/>
    <property type="molecule type" value="Genomic_DNA"/>
</dbReference>
<evidence type="ECO:0000256" key="4">
    <source>
        <dbReference type="ARBA" id="ARBA00023163"/>
    </source>
</evidence>
<dbReference type="PANTHER" id="PTHR15741">
    <property type="entry name" value="BASIC HELIX-LOOP-HELIX ZIP TRANSCRIPTION FACTOR"/>
    <property type="match status" value="1"/>
</dbReference>
<dbReference type="InterPro" id="IPR052207">
    <property type="entry name" value="Max-like/E-box_TFs"/>
</dbReference>
<evidence type="ECO:0000313" key="9">
    <source>
        <dbReference type="Proteomes" id="UP001145021"/>
    </source>
</evidence>
<dbReference type="InterPro" id="IPR011598">
    <property type="entry name" value="bHLH_dom"/>
</dbReference>
<gene>
    <name evidence="8" type="ORF">LPJ64_002174</name>
</gene>
<dbReference type="PANTHER" id="PTHR15741:SF27">
    <property type="entry name" value="TRANSCRIPTION FACTOR AP-4"/>
    <property type="match status" value="1"/>
</dbReference>
<dbReference type="SMART" id="SM00353">
    <property type="entry name" value="HLH"/>
    <property type="match status" value="1"/>
</dbReference>
<keyword evidence="5" id="KW-0539">Nucleus</keyword>
<reference evidence="8" key="1">
    <citation type="submission" date="2022-07" db="EMBL/GenBank/DDBJ databases">
        <title>Phylogenomic reconstructions and comparative analyses of Kickxellomycotina fungi.</title>
        <authorList>
            <person name="Reynolds N.K."/>
            <person name="Stajich J.E."/>
            <person name="Barry K."/>
            <person name="Grigoriev I.V."/>
            <person name="Crous P."/>
            <person name="Smith M.E."/>
        </authorList>
    </citation>
    <scope>NUCLEOTIDE SEQUENCE</scope>
    <source>
        <strain evidence="8">NBRC 105413</strain>
    </source>
</reference>
<dbReference type="PROSITE" id="PS50888">
    <property type="entry name" value="BHLH"/>
    <property type="match status" value="1"/>
</dbReference>
<evidence type="ECO:0000259" key="7">
    <source>
        <dbReference type="PROSITE" id="PS50888"/>
    </source>
</evidence>
<dbReference type="AlphaFoldDB" id="A0A9W7XNL2"/>
<dbReference type="GO" id="GO:0000981">
    <property type="term" value="F:DNA-binding transcription factor activity, RNA polymerase II-specific"/>
    <property type="evidence" value="ECO:0007669"/>
    <property type="project" value="TreeGrafter"/>
</dbReference>
<dbReference type="Pfam" id="PF00010">
    <property type="entry name" value="HLH"/>
    <property type="match status" value="1"/>
</dbReference>
<sequence length="560" mass="60346">MDWSHLFMPNDASEGNSAGSLDAAHAYGSADTLSTRQQIRPPGIDQSSSVPRTALNTLFDSNEESYLNSFLNSFDVEGFDLGPYLASPAPMANFSSRTDFGAIGMGMGVGAGMMSAMDDVIPHLSLDENSQDVAAAAAAAAARRLTHMSQTPVASGESEHMNMAGGIGGMIPARRTSFFDYGLGGTSHLSLGNVMSEEMHKVSSWLLQNQTRQSDSPANMAGSSFSAAINGLSSNALYVPGADQQHRAISQSQISPANNISIPGQQQQQPGQEISAFAGPPSESDFSIKRKASQEQLDQPRKSRGSVWSPVREMQPMPSVSSISGDGLAAMQHASSTNSQMLLSAVSAFAEPNRNGSQSFNNNKTKSSSVGDEESIEDQTGTSAGDSKRREEKKGSQRIVLTEEERRANHIASEQRRRNQIRQGYAELMSLVTTLRDPALGNHPGTAQSTPSKAVILSHAVQFIRGLEEGNRLLRKRVEGAPRHLMQPMNPHQQQQQQQHLAMQQAQMQSHMQSHSQSQSQLQSRSQSQSQSQPQSQLQAQSMANLNICSPGSPSIQQQR</sequence>
<evidence type="ECO:0000256" key="3">
    <source>
        <dbReference type="ARBA" id="ARBA00023125"/>
    </source>
</evidence>
<evidence type="ECO:0000256" key="6">
    <source>
        <dbReference type="SAM" id="MobiDB-lite"/>
    </source>
</evidence>
<feature type="compositionally biased region" description="Low complexity" evidence="6">
    <location>
        <begin position="263"/>
        <end position="272"/>
    </location>
</feature>
<keyword evidence="4" id="KW-0804">Transcription</keyword>
<feature type="compositionally biased region" description="Polar residues" evidence="6">
    <location>
        <begin position="354"/>
        <end position="370"/>
    </location>
</feature>
<comment type="caution">
    <text evidence="8">The sequence shown here is derived from an EMBL/GenBank/DDBJ whole genome shotgun (WGS) entry which is preliminary data.</text>
</comment>
<protein>
    <recommendedName>
        <fullName evidence="7">BHLH domain-containing protein</fullName>
    </recommendedName>
</protein>
<dbReference type="SUPFAM" id="SSF47459">
    <property type="entry name" value="HLH, helix-loop-helix DNA-binding domain"/>
    <property type="match status" value="1"/>
</dbReference>